<feature type="compositionally biased region" description="Polar residues" evidence="12">
    <location>
        <begin position="171"/>
        <end position="192"/>
    </location>
</feature>
<dbReference type="CDD" id="cd14134">
    <property type="entry name" value="PKc_CLK"/>
    <property type="match status" value="1"/>
</dbReference>
<evidence type="ECO:0000256" key="12">
    <source>
        <dbReference type="SAM" id="MobiDB-lite"/>
    </source>
</evidence>
<dbReference type="InterPro" id="IPR000719">
    <property type="entry name" value="Prot_kinase_dom"/>
</dbReference>
<evidence type="ECO:0000256" key="3">
    <source>
        <dbReference type="ARBA" id="ARBA00022679"/>
    </source>
</evidence>
<dbReference type="GO" id="GO:0005524">
    <property type="term" value="F:ATP binding"/>
    <property type="evidence" value="ECO:0007669"/>
    <property type="project" value="UniProtKB-UniRule"/>
</dbReference>
<dbReference type="InterPro" id="IPR051175">
    <property type="entry name" value="CLK_kinases"/>
</dbReference>
<sequence length="672" mass="75526">MSTPSTATATHPSYHHHYGYPSHQTYQSNSSYPSTTAPDNSRYAANPYPYTVGAPTTLPFAQSAKPPQAPVTPTMPTTQNGISTAGQNSRRRKPDWGEFYKNGLPKEVIVIDDTPPPEQSKTASRGVPASAANGAMSQPSGKRRRTGIETAYDLGYYDRPSYSTNPPPYGENSSVASISTDRTTSLHTTAPTSLGSQGSSGVSNGVYYEDANVGQKRKRVTTRKSARDEQKRRELETAGDAFLSYVPPPNPPIKAKDVPVPVVRDYGSAHKFDDEDGHYVVTPDAPLTDRCEYLLYYHQIDADSSDSIIKLLGQGTFGKVVEAYDKQRKSRCAVKIIRSIQKYRDASRIELRVLSTLSSNDKSNRNKCIHLRDCFDYRNHICIVTDLLGQSVFDFLKGNGFVPFPSTQIQNFARQLFTSVAFLHDLNLIHTDLKPENILLVSNTYQTFTYNRTIPSSSYATSRNARQRRVLLDSEIRLIDFGSATFDDEYHSSVVSTRHYRAPEIILNLGWSFPCDIWSIGCILVEFFTGDALFQTHDNLEHLAMMESVIGHKIDTRIVKQVTQGSGRNGMGNQAAKYFTRNKLDYPNNDTTRASRKYVKAMKQFPEFIPTNNTFHRQFLDLLQRIFVYDPKQRITAKQALKHPWFKETLVDDGTEALRIGQQLQRSIQRAS</sequence>
<dbReference type="AlphaFoldDB" id="A0A3A2ZF53"/>
<evidence type="ECO:0000313" key="14">
    <source>
        <dbReference type="EMBL" id="RJE21789.1"/>
    </source>
</evidence>
<dbReference type="SMART" id="SM00220">
    <property type="entry name" value="S_TKc"/>
    <property type="match status" value="1"/>
</dbReference>
<evidence type="ECO:0000256" key="8">
    <source>
        <dbReference type="ARBA" id="ARBA00049003"/>
    </source>
</evidence>
<evidence type="ECO:0000256" key="9">
    <source>
        <dbReference type="ARBA" id="ARBA00049308"/>
    </source>
</evidence>
<evidence type="ECO:0000256" key="4">
    <source>
        <dbReference type="ARBA" id="ARBA00022741"/>
    </source>
</evidence>
<keyword evidence="6 11" id="KW-0067">ATP-binding</keyword>
<proteinExistence type="inferred from homology"/>
<dbReference type="PANTHER" id="PTHR45646:SF11">
    <property type="entry name" value="SERINE_THREONINE-PROTEIN KINASE DOA"/>
    <property type="match status" value="1"/>
</dbReference>
<dbReference type="GO" id="GO:0004674">
    <property type="term" value="F:protein serine/threonine kinase activity"/>
    <property type="evidence" value="ECO:0007669"/>
    <property type="project" value="UniProtKB-KW"/>
</dbReference>
<evidence type="ECO:0000256" key="6">
    <source>
        <dbReference type="ARBA" id="ARBA00022840"/>
    </source>
</evidence>
<comment type="caution">
    <text evidence="14">The sequence shown here is derived from an EMBL/GenBank/DDBJ whole genome shotgun (WGS) entry which is preliminary data.</text>
</comment>
<accession>A0A3A2ZF53</accession>
<dbReference type="STRING" id="2070753.A0A3A2ZF53"/>
<organism evidence="14 15">
    <name type="scientific">Aspergillus sclerotialis</name>
    <dbReference type="NCBI Taxonomy" id="2070753"/>
    <lineage>
        <taxon>Eukaryota</taxon>
        <taxon>Fungi</taxon>
        <taxon>Dikarya</taxon>
        <taxon>Ascomycota</taxon>
        <taxon>Pezizomycotina</taxon>
        <taxon>Eurotiomycetes</taxon>
        <taxon>Eurotiomycetidae</taxon>
        <taxon>Eurotiales</taxon>
        <taxon>Aspergillaceae</taxon>
        <taxon>Aspergillus</taxon>
        <taxon>Aspergillus subgen. Polypaecilum</taxon>
    </lineage>
</organism>
<dbReference type="OrthoDB" id="283111at2759"/>
<dbReference type="PANTHER" id="PTHR45646">
    <property type="entry name" value="SERINE/THREONINE-PROTEIN KINASE DOA-RELATED"/>
    <property type="match status" value="1"/>
</dbReference>
<comment type="catalytic activity">
    <reaction evidence="9">
        <text>L-threonyl-[protein] + ATP = O-phospho-L-threonyl-[protein] + ADP + H(+)</text>
        <dbReference type="Rhea" id="RHEA:46608"/>
        <dbReference type="Rhea" id="RHEA-COMP:11060"/>
        <dbReference type="Rhea" id="RHEA-COMP:11605"/>
        <dbReference type="ChEBI" id="CHEBI:15378"/>
        <dbReference type="ChEBI" id="CHEBI:30013"/>
        <dbReference type="ChEBI" id="CHEBI:30616"/>
        <dbReference type="ChEBI" id="CHEBI:61977"/>
        <dbReference type="ChEBI" id="CHEBI:456216"/>
        <dbReference type="EC" id="2.7.12.1"/>
    </reaction>
</comment>
<protein>
    <recommendedName>
        <fullName evidence="1">dual-specificity kinase</fullName>
        <ecNumber evidence="1">2.7.12.1</ecNumber>
    </recommendedName>
</protein>
<dbReference type="FunFam" id="1.10.510.10:FF:000612">
    <property type="entry name" value="Serine/threonine-protein kinase AFC2"/>
    <property type="match status" value="1"/>
</dbReference>
<dbReference type="Pfam" id="PF00069">
    <property type="entry name" value="Pkinase"/>
    <property type="match status" value="1"/>
</dbReference>
<comment type="catalytic activity">
    <reaction evidence="10">
        <text>L-tyrosyl-[protein] + ATP = O-phospho-L-tyrosyl-[protein] + ADP + H(+)</text>
        <dbReference type="Rhea" id="RHEA:10596"/>
        <dbReference type="Rhea" id="RHEA-COMP:10136"/>
        <dbReference type="Rhea" id="RHEA-COMP:20101"/>
        <dbReference type="ChEBI" id="CHEBI:15378"/>
        <dbReference type="ChEBI" id="CHEBI:30616"/>
        <dbReference type="ChEBI" id="CHEBI:46858"/>
        <dbReference type="ChEBI" id="CHEBI:61978"/>
        <dbReference type="ChEBI" id="CHEBI:456216"/>
        <dbReference type="EC" id="2.7.12.1"/>
    </reaction>
</comment>
<keyword evidence="4 11" id="KW-0547">Nucleotide-binding</keyword>
<keyword evidence="5 14" id="KW-0418">Kinase</keyword>
<dbReference type="GO" id="GO:0043484">
    <property type="term" value="P:regulation of RNA splicing"/>
    <property type="evidence" value="ECO:0007669"/>
    <property type="project" value="TreeGrafter"/>
</dbReference>
<dbReference type="InterPro" id="IPR017441">
    <property type="entry name" value="Protein_kinase_ATP_BS"/>
</dbReference>
<reference evidence="15" key="1">
    <citation type="submission" date="2017-02" db="EMBL/GenBank/DDBJ databases">
        <authorList>
            <person name="Tafer H."/>
            <person name="Lopandic K."/>
        </authorList>
    </citation>
    <scope>NUCLEOTIDE SEQUENCE [LARGE SCALE GENOMIC DNA]</scope>
    <source>
        <strain evidence="15">CBS 366.77</strain>
    </source>
</reference>
<evidence type="ECO:0000256" key="1">
    <source>
        <dbReference type="ARBA" id="ARBA00013203"/>
    </source>
</evidence>
<evidence type="ECO:0000313" key="15">
    <source>
        <dbReference type="Proteomes" id="UP000266188"/>
    </source>
</evidence>
<keyword evidence="15" id="KW-1185">Reference proteome</keyword>
<feature type="binding site" evidence="11">
    <location>
        <position position="335"/>
    </location>
    <ligand>
        <name>ATP</name>
        <dbReference type="ChEBI" id="CHEBI:30616"/>
    </ligand>
</feature>
<comment type="similarity">
    <text evidence="7">Belongs to the protein kinase superfamily. CMGC Ser/Thr protein kinase family. Lammer subfamily.</text>
</comment>
<evidence type="ECO:0000256" key="10">
    <source>
        <dbReference type="ARBA" id="ARBA00051680"/>
    </source>
</evidence>
<feature type="compositionally biased region" description="Low complexity" evidence="12">
    <location>
        <begin position="193"/>
        <end position="202"/>
    </location>
</feature>
<evidence type="ECO:0000256" key="11">
    <source>
        <dbReference type="PROSITE-ProRule" id="PRU10141"/>
    </source>
</evidence>
<feature type="domain" description="Protein kinase" evidence="13">
    <location>
        <begin position="306"/>
        <end position="646"/>
    </location>
</feature>
<evidence type="ECO:0000259" key="13">
    <source>
        <dbReference type="PROSITE" id="PS50011"/>
    </source>
</evidence>
<name>A0A3A2ZF53_9EURO</name>
<evidence type="ECO:0000256" key="7">
    <source>
        <dbReference type="ARBA" id="ARBA00037966"/>
    </source>
</evidence>
<dbReference type="Gene3D" id="1.10.510.10">
    <property type="entry name" value="Transferase(Phosphotransferase) domain 1"/>
    <property type="match status" value="1"/>
</dbReference>
<keyword evidence="3" id="KW-0808">Transferase</keyword>
<gene>
    <name evidence="14" type="ORF">PHISCL_05880</name>
</gene>
<dbReference type="GO" id="GO:0004712">
    <property type="term" value="F:protein serine/threonine/tyrosine kinase activity"/>
    <property type="evidence" value="ECO:0007669"/>
    <property type="project" value="UniProtKB-EC"/>
</dbReference>
<dbReference type="EC" id="2.7.12.1" evidence="1"/>
<evidence type="ECO:0000256" key="5">
    <source>
        <dbReference type="ARBA" id="ARBA00022777"/>
    </source>
</evidence>
<dbReference type="PROSITE" id="PS00107">
    <property type="entry name" value="PROTEIN_KINASE_ATP"/>
    <property type="match status" value="1"/>
</dbReference>
<feature type="region of interest" description="Disordered" evidence="12">
    <location>
        <begin position="1"/>
        <end position="100"/>
    </location>
</feature>
<dbReference type="InterPro" id="IPR011009">
    <property type="entry name" value="Kinase-like_dom_sf"/>
</dbReference>
<dbReference type="SUPFAM" id="SSF56112">
    <property type="entry name" value="Protein kinase-like (PK-like)"/>
    <property type="match status" value="1"/>
</dbReference>
<dbReference type="GO" id="GO:0005634">
    <property type="term" value="C:nucleus"/>
    <property type="evidence" value="ECO:0007669"/>
    <property type="project" value="TreeGrafter"/>
</dbReference>
<feature type="region of interest" description="Disordered" evidence="12">
    <location>
        <begin position="113"/>
        <end position="202"/>
    </location>
</feature>
<comment type="catalytic activity">
    <reaction evidence="8">
        <text>L-seryl-[protein] + ATP = O-phospho-L-seryl-[protein] + ADP + H(+)</text>
        <dbReference type="Rhea" id="RHEA:17989"/>
        <dbReference type="Rhea" id="RHEA-COMP:9863"/>
        <dbReference type="Rhea" id="RHEA-COMP:11604"/>
        <dbReference type="ChEBI" id="CHEBI:15378"/>
        <dbReference type="ChEBI" id="CHEBI:29999"/>
        <dbReference type="ChEBI" id="CHEBI:30616"/>
        <dbReference type="ChEBI" id="CHEBI:83421"/>
        <dbReference type="ChEBI" id="CHEBI:456216"/>
        <dbReference type="EC" id="2.7.12.1"/>
    </reaction>
</comment>
<dbReference type="PROSITE" id="PS00108">
    <property type="entry name" value="PROTEIN_KINASE_ST"/>
    <property type="match status" value="1"/>
</dbReference>
<feature type="compositionally biased region" description="Polar residues" evidence="12">
    <location>
        <begin position="24"/>
        <end position="39"/>
    </location>
</feature>
<dbReference type="Proteomes" id="UP000266188">
    <property type="component" value="Unassembled WGS sequence"/>
</dbReference>
<feature type="compositionally biased region" description="Low complexity" evidence="12">
    <location>
        <begin position="1"/>
        <end position="12"/>
    </location>
</feature>
<feature type="compositionally biased region" description="Polar residues" evidence="12">
    <location>
        <begin position="74"/>
        <end position="88"/>
    </location>
</feature>
<evidence type="ECO:0000256" key="2">
    <source>
        <dbReference type="ARBA" id="ARBA00022527"/>
    </source>
</evidence>
<dbReference type="EMBL" id="MVGC01000205">
    <property type="protein sequence ID" value="RJE21789.1"/>
    <property type="molecule type" value="Genomic_DNA"/>
</dbReference>
<dbReference type="InterPro" id="IPR008271">
    <property type="entry name" value="Ser/Thr_kinase_AS"/>
</dbReference>
<keyword evidence="2" id="KW-0723">Serine/threonine-protein kinase</keyword>
<dbReference type="Gene3D" id="3.30.200.20">
    <property type="entry name" value="Phosphorylase Kinase, domain 1"/>
    <property type="match status" value="1"/>
</dbReference>
<dbReference type="PROSITE" id="PS50011">
    <property type="entry name" value="PROTEIN_KINASE_DOM"/>
    <property type="match status" value="1"/>
</dbReference>